<dbReference type="InterPro" id="IPR039551">
    <property type="entry name" value="Cho/carn_acyl_trans"/>
</dbReference>
<dbReference type="Gene3D" id="1.10.275.20">
    <property type="entry name" value="Choline/Carnitine o-acyltransferase"/>
    <property type="match status" value="2"/>
</dbReference>
<evidence type="ECO:0000256" key="5">
    <source>
        <dbReference type="ARBA" id="ARBA00023098"/>
    </source>
</evidence>
<dbReference type="Ensembl" id="ENSACAT00000040195.1">
    <property type="protein sequence ID" value="ENSACAP00000036029.1"/>
    <property type="gene ID" value="ENSACAG00000036177.1"/>
</dbReference>
<proteinExistence type="inferred from homology"/>
<keyword evidence="10" id="KW-1185">Reference proteome</keyword>
<feature type="domain" description="Choline/carnitine acyltransferase" evidence="8">
    <location>
        <begin position="37"/>
        <end position="87"/>
    </location>
</feature>
<keyword evidence="3" id="KW-0813">Transport</keyword>
<dbReference type="AlphaFoldDB" id="A0A803TLD9"/>
<evidence type="ECO:0000256" key="6">
    <source>
        <dbReference type="ARBA" id="ARBA00023315"/>
    </source>
</evidence>
<evidence type="ECO:0000256" key="1">
    <source>
        <dbReference type="ARBA" id="ARBA00005005"/>
    </source>
</evidence>
<evidence type="ECO:0000256" key="4">
    <source>
        <dbReference type="ARBA" id="ARBA00022832"/>
    </source>
</evidence>
<accession>A0A803TLD9</accession>
<reference evidence="9 10" key="1">
    <citation type="submission" date="2009-12" db="EMBL/GenBank/DDBJ databases">
        <title>The Genome Sequence of Anolis carolinensis (Green Anole Lizard).</title>
        <authorList>
            <consortium name="The Genome Sequencing Platform"/>
            <person name="Di Palma F."/>
            <person name="Alfoldi J."/>
            <person name="Heiman D."/>
            <person name="Young S."/>
            <person name="Grabherr M."/>
            <person name="Johnson J."/>
            <person name="Lander E.S."/>
            <person name="Lindblad-Toh K."/>
        </authorList>
    </citation>
    <scope>NUCLEOTIDE SEQUENCE [LARGE SCALE GENOMIC DNA]</scope>
    <source>
        <strain evidence="9 10">JBL SC #1</strain>
    </source>
</reference>
<reference evidence="9" key="3">
    <citation type="submission" date="2025-09" db="UniProtKB">
        <authorList>
            <consortium name="Ensembl"/>
        </authorList>
    </citation>
    <scope>IDENTIFICATION</scope>
</reference>
<dbReference type="PANTHER" id="PTHR22589:SF67">
    <property type="entry name" value="PEROXISOMAL CARNITINE O-OCTANOYLTRANSFERASE"/>
    <property type="match status" value="1"/>
</dbReference>
<dbReference type="GeneTree" id="ENSGT01150000286999"/>
<dbReference type="UniPathway" id="UPA00659"/>
<dbReference type="PROSITE" id="PS00439">
    <property type="entry name" value="ACYLTRANSF_C_1"/>
    <property type="match status" value="1"/>
</dbReference>
<dbReference type="InterPro" id="IPR023213">
    <property type="entry name" value="CAT-like_dom_sf"/>
</dbReference>
<keyword evidence="5" id="KW-0443">Lipid metabolism</keyword>
<dbReference type="GO" id="GO:0016406">
    <property type="term" value="F:carnitine O-acyltransferase activity"/>
    <property type="evidence" value="ECO:0007669"/>
    <property type="project" value="UniProtKB-ARBA"/>
</dbReference>
<keyword evidence="6" id="KW-0012">Acyltransferase</keyword>
<evidence type="ECO:0000256" key="3">
    <source>
        <dbReference type="ARBA" id="ARBA00022448"/>
    </source>
</evidence>
<evidence type="ECO:0000313" key="10">
    <source>
        <dbReference type="Proteomes" id="UP000001646"/>
    </source>
</evidence>
<keyword evidence="4" id="KW-0276">Fatty acid metabolism</keyword>
<dbReference type="Pfam" id="PF00755">
    <property type="entry name" value="Carn_acyltransf"/>
    <property type="match status" value="1"/>
</dbReference>
<dbReference type="SUPFAM" id="SSF52777">
    <property type="entry name" value="CoA-dependent acyltransferases"/>
    <property type="match status" value="2"/>
</dbReference>
<organism evidence="9 10">
    <name type="scientific">Anolis carolinensis</name>
    <name type="common">Green anole</name>
    <name type="synonym">American chameleon</name>
    <dbReference type="NCBI Taxonomy" id="28377"/>
    <lineage>
        <taxon>Eukaryota</taxon>
        <taxon>Metazoa</taxon>
        <taxon>Chordata</taxon>
        <taxon>Craniata</taxon>
        <taxon>Vertebrata</taxon>
        <taxon>Euteleostomi</taxon>
        <taxon>Lepidosauria</taxon>
        <taxon>Squamata</taxon>
        <taxon>Bifurcata</taxon>
        <taxon>Unidentata</taxon>
        <taxon>Episquamata</taxon>
        <taxon>Toxicofera</taxon>
        <taxon>Iguania</taxon>
        <taxon>Dactyloidae</taxon>
        <taxon>Anolis</taxon>
    </lineage>
</organism>
<reference evidence="9" key="2">
    <citation type="submission" date="2025-08" db="UniProtKB">
        <authorList>
            <consortium name="Ensembl"/>
        </authorList>
    </citation>
    <scope>IDENTIFICATION</scope>
</reference>
<dbReference type="GO" id="GO:0006635">
    <property type="term" value="P:fatty acid beta-oxidation"/>
    <property type="evidence" value="ECO:0007669"/>
    <property type="project" value="UniProtKB-UniPathway"/>
</dbReference>
<sequence length="216" mass="24455">MISPHLHTVESRLSNINGPSERWIKCTFQYQSSLPSLPVPALDESLQKYLDSVRPFLKEEEFQQTQDIVERFENGIGKELHQKLFERAFAKHHKRMKEYEIGKGFGCHLLGLRFLSKEHSHPMPEIFLNTAFSRSGGGENFVLSTSLVGYTRVGGAVVSFLSARDTCSVVDNSPGNRIGVCFHCSIINSQCVETPYWSDLRMRKAKASINTFSLKL</sequence>
<dbReference type="Proteomes" id="UP000001646">
    <property type="component" value="Chromosome 3"/>
</dbReference>
<comment type="pathway">
    <text evidence="1">Lipid metabolism; fatty acid beta-oxidation.</text>
</comment>
<dbReference type="InParanoid" id="A0A803TLD9"/>
<protein>
    <recommendedName>
        <fullName evidence="8">Choline/carnitine acyltransferase domain-containing protein</fullName>
    </recommendedName>
</protein>
<comment type="catalytic activity">
    <reaction evidence="7">
        <text>4,8-dimethylnonanoyl-CoA + (R)-carnitine = O-4,8-dimethylnonanoyl-(R)-carnitine + CoA</text>
        <dbReference type="Rhea" id="RHEA:44860"/>
        <dbReference type="ChEBI" id="CHEBI:16347"/>
        <dbReference type="ChEBI" id="CHEBI:57287"/>
        <dbReference type="ChEBI" id="CHEBI:77061"/>
        <dbReference type="ChEBI" id="CHEBI:84654"/>
    </reaction>
</comment>
<evidence type="ECO:0000313" key="9">
    <source>
        <dbReference type="Ensembl" id="ENSACAP00000036029.1"/>
    </source>
</evidence>
<evidence type="ECO:0000256" key="2">
    <source>
        <dbReference type="ARBA" id="ARBA00005232"/>
    </source>
</evidence>
<evidence type="ECO:0000256" key="7">
    <source>
        <dbReference type="ARBA" id="ARBA00048999"/>
    </source>
</evidence>
<dbReference type="Gene3D" id="3.30.559.10">
    <property type="entry name" value="Chloramphenicol acetyltransferase-like domain"/>
    <property type="match status" value="1"/>
</dbReference>
<keyword evidence="6" id="KW-0808">Transferase</keyword>
<dbReference type="PANTHER" id="PTHR22589">
    <property type="entry name" value="CARNITINE O-ACYLTRANSFERASE"/>
    <property type="match status" value="1"/>
</dbReference>
<name>A0A803TLD9_ANOCA</name>
<dbReference type="InterPro" id="IPR000542">
    <property type="entry name" value="Carn_acyl_trans"/>
</dbReference>
<comment type="similarity">
    <text evidence="2">Belongs to the carnitine/choline acetyltransferase family.</text>
</comment>
<dbReference type="InterPro" id="IPR042572">
    <property type="entry name" value="Carn_acyl_trans_N"/>
</dbReference>
<evidence type="ECO:0000259" key="8">
    <source>
        <dbReference type="Pfam" id="PF00755"/>
    </source>
</evidence>